<comment type="caution">
    <text evidence="2">The sequence shown here is derived from an EMBL/GenBank/DDBJ whole genome shotgun (WGS) entry which is preliminary data.</text>
</comment>
<protein>
    <submittedName>
        <fullName evidence="2">Uncharacterized protein</fullName>
    </submittedName>
</protein>
<evidence type="ECO:0000313" key="3">
    <source>
        <dbReference type="Proteomes" id="UP001324427"/>
    </source>
</evidence>
<feature type="compositionally biased region" description="Basic and acidic residues" evidence="1">
    <location>
        <begin position="1"/>
        <end position="10"/>
    </location>
</feature>
<dbReference type="AlphaFoldDB" id="A0AAV9JE78"/>
<sequence length="85" mass="9452">MAQETRELRAKGPLWQPTALRTTSSAVKPAVGGEISFDIPKKGKKAKQQVDEPRPFDSSAIVSPFLDPSIVERRVKAAKQKERQH</sequence>
<gene>
    <name evidence="2" type="ORF">LTR36_005688</name>
</gene>
<reference evidence="2 3" key="1">
    <citation type="submission" date="2021-11" db="EMBL/GenBank/DDBJ databases">
        <title>Black yeast isolated from Biological Soil Crust.</title>
        <authorList>
            <person name="Kurbessoian T."/>
        </authorList>
    </citation>
    <scope>NUCLEOTIDE SEQUENCE [LARGE SCALE GENOMIC DNA]</scope>
    <source>
        <strain evidence="2 3">CCFEE 5522</strain>
    </source>
</reference>
<feature type="region of interest" description="Disordered" evidence="1">
    <location>
        <begin position="1"/>
        <end position="61"/>
    </location>
</feature>
<evidence type="ECO:0000313" key="2">
    <source>
        <dbReference type="EMBL" id="KAK4543329.1"/>
    </source>
</evidence>
<proteinExistence type="predicted"/>
<keyword evidence="3" id="KW-1185">Reference proteome</keyword>
<accession>A0AAV9JE78</accession>
<dbReference type="Proteomes" id="UP001324427">
    <property type="component" value="Unassembled WGS sequence"/>
</dbReference>
<name>A0AAV9JE78_9PEZI</name>
<organism evidence="2 3">
    <name type="scientific">Oleoguttula mirabilis</name>
    <dbReference type="NCBI Taxonomy" id="1507867"/>
    <lineage>
        <taxon>Eukaryota</taxon>
        <taxon>Fungi</taxon>
        <taxon>Dikarya</taxon>
        <taxon>Ascomycota</taxon>
        <taxon>Pezizomycotina</taxon>
        <taxon>Dothideomycetes</taxon>
        <taxon>Dothideomycetidae</taxon>
        <taxon>Mycosphaerellales</taxon>
        <taxon>Teratosphaeriaceae</taxon>
        <taxon>Oleoguttula</taxon>
    </lineage>
</organism>
<evidence type="ECO:0000256" key="1">
    <source>
        <dbReference type="SAM" id="MobiDB-lite"/>
    </source>
</evidence>
<dbReference type="EMBL" id="JAVFHQ010000033">
    <property type="protein sequence ID" value="KAK4543329.1"/>
    <property type="molecule type" value="Genomic_DNA"/>
</dbReference>